<proteinExistence type="inferred from homology"/>
<dbReference type="Pfam" id="PF00809">
    <property type="entry name" value="Pterin_bind"/>
    <property type="match status" value="1"/>
</dbReference>
<sequence length="309" mass="32404">MGEDGSAATAAPKPTGTLRLGRRTFPPGAHAVMAVVNRTPDSFYDRGATFAFDAALKAVDAAVEQGADIIDVGGVKAGYGDPVPPEEEIRRTVPFVTELRRRHPDVVISVDTWRAEVGEQCARAGADLINDTWAGADPDLARVAAEFGTGLVCSHSGGLAPRTDPHRVAYADVVADVVATVTGLAERAVTLGVHPDRILIDPTHDFGKNTYHSLELTRRLGELVATGWPVLVAVSNKDFIGETLDAPVSDRLSGTLAVLAVSAWQGARVFRVHDAAAARAALDTVARLGPTMADRPPALEGAARADGGR</sequence>
<dbReference type="STRING" id="1122192.SAMN02745673_00314"/>
<evidence type="ECO:0000259" key="6">
    <source>
        <dbReference type="PROSITE" id="PS50972"/>
    </source>
</evidence>
<dbReference type="InterPro" id="IPR006390">
    <property type="entry name" value="DHP_synth_dom"/>
</dbReference>
<dbReference type="RefSeq" id="WP_200813475.1">
    <property type="nucleotide sequence ID" value="NZ_FUWS01000001.1"/>
</dbReference>
<evidence type="ECO:0000313" key="7">
    <source>
        <dbReference type="EMBL" id="SJZ40236.1"/>
    </source>
</evidence>
<comment type="pathway">
    <text evidence="4">Cofactor biosynthesis; tetrahydrofolate biosynthesis; 7,8-dihydrofolate from 2-amino-4-hydroxy-6-hydroxymethyl-7,8-dihydropteridine diphosphate and 4-aminobenzoate: step 1/2.</text>
</comment>
<dbReference type="GO" id="GO:0004156">
    <property type="term" value="F:dihydropteroate synthase activity"/>
    <property type="evidence" value="ECO:0007669"/>
    <property type="project" value="UniProtKB-EC"/>
</dbReference>
<organism evidence="7 8">
    <name type="scientific">Marinactinospora thermotolerans DSM 45154</name>
    <dbReference type="NCBI Taxonomy" id="1122192"/>
    <lineage>
        <taxon>Bacteria</taxon>
        <taxon>Bacillati</taxon>
        <taxon>Actinomycetota</taxon>
        <taxon>Actinomycetes</taxon>
        <taxon>Streptosporangiales</taxon>
        <taxon>Nocardiopsidaceae</taxon>
        <taxon>Marinactinospora</taxon>
    </lineage>
</organism>
<name>A0A1T4KCX9_9ACTN</name>
<dbReference type="PROSITE" id="PS00792">
    <property type="entry name" value="DHPS_1"/>
    <property type="match status" value="1"/>
</dbReference>
<dbReference type="GO" id="GO:0046654">
    <property type="term" value="P:tetrahydrofolate biosynthetic process"/>
    <property type="evidence" value="ECO:0007669"/>
    <property type="project" value="UniProtKB-UniPathway"/>
</dbReference>
<gene>
    <name evidence="7" type="ORF">SAMN02745673_00314</name>
</gene>
<comment type="similarity">
    <text evidence="1 4">Belongs to the DHPS family.</text>
</comment>
<dbReference type="NCBIfam" id="TIGR01496">
    <property type="entry name" value="DHPS"/>
    <property type="match status" value="1"/>
</dbReference>
<keyword evidence="8" id="KW-1185">Reference proteome</keyword>
<dbReference type="GO" id="GO:0046872">
    <property type="term" value="F:metal ion binding"/>
    <property type="evidence" value="ECO:0007669"/>
    <property type="project" value="UniProtKB-KW"/>
</dbReference>
<keyword evidence="4" id="KW-0460">Magnesium</keyword>
<accession>A0A1T4KCX9</accession>
<comment type="function">
    <text evidence="3">Has very low affinity for the DHPS substrate 6-hydroxymethyl-7,8-dihydropterin-pyrophosphate, but can bind the inhibitor dapsone. Seems to lack dihydropteroate synthase activity, and does probably not function in folate metabolism.</text>
</comment>
<dbReference type="InterPro" id="IPR000489">
    <property type="entry name" value="Pterin-binding_dom"/>
</dbReference>
<dbReference type="UniPathway" id="UPA00077">
    <property type="reaction ID" value="UER00156"/>
</dbReference>
<reference evidence="7 8" key="1">
    <citation type="submission" date="2017-02" db="EMBL/GenBank/DDBJ databases">
        <authorList>
            <person name="Peterson S.W."/>
        </authorList>
    </citation>
    <scope>NUCLEOTIDE SEQUENCE [LARGE SCALE GENOMIC DNA]</scope>
    <source>
        <strain evidence="7 8">DSM 45154</strain>
    </source>
</reference>
<evidence type="ECO:0000256" key="2">
    <source>
        <dbReference type="ARBA" id="ARBA00011738"/>
    </source>
</evidence>
<feature type="domain" description="Pterin-binding" evidence="6">
    <location>
        <begin position="30"/>
        <end position="283"/>
    </location>
</feature>
<protein>
    <recommendedName>
        <fullName evidence="4">Dihydropteroate synthase</fullName>
        <shortName evidence="4">DHPS</shortName>
        <ecNumber evidence="4">2.5.1.15</ecNumber>
    </recommendedName>
    <alternativeName>
        <fullName evidence="4">Dihydropteroate pyrophosphorylase</fullName>
    </alternativeName>
</protein>
<evidence type="ECO:0000256" key="3">
    <source>
        <dbReference type="ARBA" id="ARBA00058850"/>
    </source>
</evidence>
<keyword evidence="4" id="KW-0479">Metal-binding</keyword>
<feature type="region of interest" description="Disordered" evidence="5">
    <location>
        <begin position="1"/>
        <end position="23"/>
    </location>
</feature>
<evidence type="ECO:0000256" key="1">
    <source>
        <dbReference type="ARBA" id="ARBA00009503"/>
    </source>
</evidence>
<dbReference type="InterPro" id="IPR045031">
    <property type="entry name" value="DHP_synth-like"/>
</dbReference>
<comment type="cofactor">
    <cofactor evidence="4">
        <name>Mg(2+)</name>
        <dbReference type="ChEBI" id="CHEBI:18420"/>
    </cofactor>
</comment>
<keyword evidence="4" id="KW-0289">Folate biosynthesis</keyword>
<dbReference type="PANTHER" id="PTHR20941">
    <property type="entry name" value="FOLATE SYNTHESIS PROTEINS"/>
    <property type="match status" value="1"/>
</dbReference>
<dbReference type="Gene3D" id="3.20.20.20">
    <property type="entry name" value="Dihydropteroate synthase-like"/>
    <property type="match status" value="1"/>
</dbReference>
<dbReference type="AlphaFoldDB" id="A0A1T4KCX9"/>
<comment type="function">
    <text evidence="4">Catalyzes the condensation of para-aminobenzoate (pABA) with 6-hydroxymethyl-7,8-dihydropterin diphosphate (DHPt-PP) to form 7,8-dihydropteroate (H2Pte), the immediate precursor of folate derivatives.</text>
</comment>
<comment type="subunit">
    <text evidence="2">Homodimer.</text>
</comment>
<dbReference type="CDD" id="cd00739">
    <property type="entry name" value="DHPS"/>
    <property type="match status" value="1"/>
</dbReference>
<dbReference type="GO" id="GO:0005829">
    <property type="term" value="C:cytosol"/>
    <property type="evidence" value="ECO:0007669"/>
    <property type="project" value="TreeGrafter"/>
</dbReference>
<keyword evidence="4" id="KW-0808">Transferase</keyword>
<dbReference type="EMBL" id="FUWS01000001">
    <property type="protein sequence ID" value="SJZ40236.1"/>
    <property type="molecule type" value="Genomic_DNA"/>
</dbReference>
<evidence type="ECO:0000256" key="5">
    <source>
        <dbReference type="SAM" id="MobiDB-lite"/>
    </source>
</evidence>
<dbReference type="Proteomes" id="UP000190637">
    <property type="component" value="Unassembled WGS sequence"/>
</dbReference>
<dbReference type="SUPFAM" id="SSF51717">
    <property type="entry name" value="Dihydropteroate synthetase-like"/>
    <property type="match status" value="1"/>
</dbReference>
<dbReference type="GO" id="GO:0046656">
    <property type="term" value="P:folic acid biosynthetic process"/>
    <property type="evidence" value="ECO:0007669"/>
    <property type="project" value="UniProtKB-KW"/>
</dbReference>
<evidence type="ECO:0000256" key="4">
    <source>
        <dbReference type="RuleBase" id="RU361205"/>
    </source>
</evidence>
<evidence type="ECO:0000313" key="8">
    <source>
        <dbReference type="Proteomes" id="UP000190637"/>
    </source>
</evidence>
<dbReference type="PANTHER" id="PTHR20941:SF8">
    <property type="entry name" value="INACTIVE DIHYDROPTEROATE SYNTHASE 2"/>
    <property type="match status" value="1"/>
</dbReference>
<dbReference type="FunFam" id="3.20.20.20:FF:000008">
    <property type="entry name" value="Dihydropteroate synthase"/>
    <property type="match status" value="1"/>
</dbReference>
<dbReference type="InterPro" id="IPR011005">
    <property type="entry name" value="Dihydropteroate_synth-like_sf"/>
</dbReference>
<dbReference type="EC" id="2.5.1.15" evidence="4"/>
<dbReference type="PROSITE" id="PS50972">
    <property type="entry name" value="PTERIN_BINDING"/>
    <property type="match status" value="1"/>
</dbReference>